<sequence>MNRLIYRAVTGISLLLATTAHATNLTVLVDSNTESVNAMQALTDAYSRANPDVTFDVETRPGGTEGDNIIKTRLAIEEMADVFNYNAGSLFLNLKPDQSLADLSDLSSQASVKAVFKPGVTTSSGKVRGLPFGAARGGGIFYNKKIYADLGLKVPMTWQQFMDNNKKIKEAGLVPVVQTYGTSWTSQVLFLGDFYNVQAKQPDFAKLYTENKAKYATDPVALRSFEKIEEIANSDVLNKDYGAATIDDGFRMISSAKAAHYPMLSHGIRALLKDDPDAAESLGYFAVPGDDDQHNGLTAWLPPALYVPVSSPNVEEAKKFVNWAASPEGCKTMIDAIGASGPYMIEGCQLPSKLPSPVADMIPYFETEGRTAPALEFLSPVKGPALEQITVEIGSGIKTAKQGAALYDADVEKQAKQLGLPNW</sequence>
<feature type="chain" id="PRO_5004653115" evidence="4">
    <location>
        <begin position="23"/>
        <end position="423"/>
    </location>
</feature>
<dbReference type="PATRIC" id="fig|424182.3.peg.5185"/>
<dbReference type="AlphaFoldDB" id="U4Q806"/>
<evidence type="ECO:0000256" key="1">
    <source>
        <dbReference type="ARBA" id="ARBA00004418"/>
    </source>
</evidence>
<evidence type="ECO:0000256" key="2">
    <source>
        <dbReference type="ARBA" id="ARBA00008520"/>
    </source>
</evidence>
<evidence type="ECO:0000256" key="3">
    <source>
        <dbReference type="ARBA" id="ARBA00022764"/>
    </source>
</evidence>
<dbReference type="Gene3D" id="3.40.190.10">
    <property type="entry name" value="Periplasmic binding protein-like II"/>
    <property type="match status" value="2"/>
</dbReference>
<dbReference type="PANTHER" id="PTHR43649:SF12">
    <property type="entry name" value="DIACETYLCHITOBIOSE BINDING PROTEIN DASA"/>
    <property type="match status" value="1"/>
</dbReference>
<evidence type="ECO:0000256" key="4">
    <source>
        <dbReference type="SAM" id="SignalP"/>
    </source>
</evidence>
<dbReference type="PANTHER" id="PTHR43649">
    <property type="entry name" value="ARABINOSE-BINDING PROTEIN-RELATED"/>
    <property type="match status" value="1"/>
</dbReference>
<comment type="similarity">
    <text evidence="2">Belongs to the bacterial solute-binding protein 1 family.</text>
</comment>
<dbReference type="InterPro" id="IPR006059">
    <property type="entry name" value="SBP"/>
</dbReference>
<dbReference type="Proteomes" id="UP000016944">
    <property type="component" value="Plasmid IRBL74_p"/>
</dbReference>
<geneLocation type="plasmid" evidence="5 6">
    <name>IRBL74_p</name>
</geneLocation>
<dbReference type="EMBL" id="HG518324">
    <property type="protein sequence ID" value="CDI12197.1"/>
    <property type="molecule type" value="Genomic_DNA"/>
</dbReference>
<dbReference type="KEGG" id="rir:BN877_p0477"/>
<reference evidence="5 6" key="1">
    <citation type="journal article" date="2013" name="Genome Announc.">
        <title>Complete Genome Sequence of the Sesbania Symbiont and Rice Growth-Promoting Endophyte Rhizobium sp. Strain IRBG74.</title>
        <authorList>
            <person name="Crook M.B."/>
            <person name="Mitra S."/>
            <person name="Ane J.M."/>
            <person name="Sadowsky M.J."/>
            <person name="Gyaneshwar P."/>
        </authorList>
    </citation>
    <scope>NUCLEOTIDE SEQUENCE [LARGE SCALE GENOMIC DNA]</scope>
    <source>
        <strain evidence="5 6">IRBG74</strain>
        <plasmid evidence="6">IRBL74_p</plasmid>
    </source>
</reference>
<name>U4Q806_9HYPH</name>
<organism evidence="5 6">
    <name type="scientific">Agrobacterium pusense</name>
    <dbReference type="NCBI Taxonomy" id="648995"/>
    <lineage>
        <taxon>Bacteria</taxon>
        <taxon>Pseudomonadati</taxon>
        <taxon>Pseudomonadota</taxon>
        <taxon>Alphaproteobacteria</taxon>
        <taxon>Hyphomicrobiales</taxon>
        <taxon>Rhizobiaceae</taxon>
        <taxon>Rhizobium/Agrobacterium group</taxon>
        <taxon>Agrobacterium</taxon>
    </lineage>
</organism>
<proteinExistence type="inferred from homology"/>
<gene>
    <name evidence="5" type="ORF">BN877_p0477</name>
</gene>
<dbReference type="Pfam" id="PF01547">
    <property type="entry name" value="SBP_bac_1"/>
    <property type="match status" value="1"/>
</dbReference>
<protein>
    <submittedName>
        <fullName evidence="5">ABC-type sugar transport system, periplasmic component</fullName>
    </submittedName>
</protein>
<keyword evidence="4" id="KW-0732">Signal</keyword>
<keyword evidence="5" id="KW-0813">Transport</keyword>
<accession>U4Q806</accession>
<keyword evidence="5" id="KW-0614">Plasmid</keyword>
<comment type="subcellular location">
    <subcellularLocation>
        <location evidence="1">Periplasm</location>
    </subcellularLocation>
</comment>
<evidence type="ECO:0000313" key="5">
    <source>
        <dbReference type="EMBL" id="CDI12197.1"/>
    </source>
</evidence>
<dbReference type="SUPFAM" id="SSF53850">
    <property type="entry name" value="Periplasmic binding protein-like II"/>
    <property type="match status" value="1"/>
</dbReference>
<keyword evidence="3" id="KW-0574">Periplasm</keyword>
<dbReference type="HOGENOM" id="CLU_031285_12_3_5"/>
<dbReference type="InterPro" id="IPR050490">
    <property type="entry name" value="Bact_solute-bd_prot1"/>
</dbReference>
<feature type="signal peptide" evidence="4">
    <location>
        <begin position="1"/>
        <end position="22"/>
    </location>
</feature>
<dbReference type="GO" id="GO:0042597">
    <property type="term" value="C:periplasmic space"/>
    <property type="evidence" value="ECO:0007669"/>
    <property type="project" value="UniProtKB-SubCell"/>
</dbReference>
<keyword evidence="5" id="KW-0762">Sugar transport</keyword>
<evidence type="ECO:0000313" key="6">
    <source>
        <dbReference type="Proteomes" id="UP000016944"/>
    </source>
</evidence>